<dbReference type="Pfam" id="PF01943">
    <property type="entry name" value="Polysacc_synt"/>
    <property type="match status" value="1"/>
</dbReference>
<evidence type="ECO:0000256" key="5">
    <source>
        <dbReference type="ARBA" id="ARBA00023136"/>
    </source>
</evidence>
<feature type="transmembrane region" description="Helical" evidence="6">
    <location>
        <begin position="57"/>
        <end position="76"/>
    </location>
</feature>
<sequence>MQNIIRTGFHMSQQALWVRGAIFLTIAGFISKVLGMIYRVPLQNMAGDEGLYIYQQIYPILSVALLLSIYSIPSAISQIGSNRKSTASNHVPHEWMVFSILFGLGVALFLGFYFFSDLFAQWMGDPNLNGSIQVAGAMFLLIPLSSTLRGVFQSVNLPQYIAISQIIEQFIRVVLIIVMTYWIIQYTNLSVYQIGSYAAWSTIIGTMVACIMLIGLYFWKRRTIKFHRFKLNRSLTQVLLIGVAIYSLIYMMHLVLQVVDVFTMVELLQQFGFSFEEAKSMKGIFDRSHPIIQMGLVIGSSLALALIPTLGQNHLRMELAFKWTFLLSLGASIGLIAIMPLMNPLLFKTNDGTAALQWMMLIVFLLSMIIMLSVFLQQYNYRLQQLKWILIMIGIKYILNLILIPKFGIIGSSWAYIGAAAFLLCVFLWKWKVISEINASILFIIKSIFILLVMWGVVTFTQSTLTDYVIEPSRLTLAILTLILCILGVIIVGIGLFVLKLFNQQDLKELKGN</sequence>
<keyword evidence="3 6" id="KW-0812">Transmembrane</keyword>
<dbReference type="PANTHER" id="PTHR30250:SF29">
    <property type="entry name" value="POLYSACCHARIDE BIOSYNTHESIS PROTEIN C-TERMINAL DOMAIN-CONTAINING PROTEIN"/>
    <property type="match status" value="1"/>
</dbReference>
<evidence type="ECO:0000256" key="6">
    <source>
        <dbReference type="SAM" id="Phobius"/>
    </source>
</evidence>
<feature type="transmembrane region" description="Helical" evidence="6">
    <location>
        <begin position="478"/>
        <end position="502"/>
    </location>
</feature>
<feature type="transmembrane region" description="Helical" evidence="6">
    <location>
        <begin position="128"/>
        <end position="148"/>
    </location>
</feature>
<evidence type="ECO:0000256" key="4">
    <source>
        <dbReference type="ARBA" id="ARBA00022989"/>
    </source>
</evidence>
<protein>
    <submittedName>
        <fullName evidence="7">Polysaccharide biosynthesis protein</fullName>
    </submittedName>
</protein>
<feature type="transmembrane region" description="Helical" evidence="6">
    <location>
        <begin position="323"/>
        <end position="342"/>
    </location>
</feature>
<dbReference type="AlphaFoldDB" id="A0A4Y8IJT2"/>
<feature type="transmembrane region" description="Helical" evidence="6">
    <location>
        <begin position="238"/>
        <end position="259"/>
    </location>
</feature>
<keyword evidence="2" id="KW-1003">Cell membrane</keyword>
<reference evidence="7 8" key="1">
    <citation type="submission" date="2019-03" db="EMBL/GenBank/DDBJ databases">
        <authorList>
            <person name="He R.-H."/>
        </authorList>
    </citation>
    <scope>NUCLEOTIDE SEQUENCE [LARGE SCALE GENOMIC DNA]</scope>
    <source>
        <strain evidence="8">SH 714</strain>
    </source>
</reference>
<feature type="transmembrane region" description="Helical" evidence="6">
    <location>
        <begin position="196"/>
        <end position="218"/>
    </location>
</feature>
<comment type="caution">
    <text evidence="7">The sequence shown here is derived from an EMBL/GenBank/DDBJ whole genome shotgun (WGS) entry which is preliminary data.</text>
</comment>
<keyword evidence="4 6" id="KW-1133">Transmembrane helix</keyword>
<feature type="transmembrane region" description="Helical" evidence="6">
    <location>
        <begin position="354"/>
        <end position="376"/>
    </location>
</feature>
<feature type="transmembrane region" description="Helical" evidence="6">
    <location>
        <begin position="291"/>
        <end position="311"/>
    </location>
</feature>
<comment type="subcellular location">
    <subcellularLocation>
        <location evidence="1">Cell membrane</location>
        <topology evidence="1">Multi-pass membrane protein</topology>
    </subcellularLocation>
</comment>
<keyword evidence="8" id="KW-1185">Reference proteome</keyword>
<feature type="transmembrane region" description="Helical" evidence="6">
    <location>
        <begin position="16"/>
        <end position="37"/>
    </location>
</feature>
<gene>
    <name evidence="7" type="ORF">E3U55_09410</name>
</gene>
<accession>A0A4Y8IJT2</accession>
<dbReference type="CDD" id="cd13124">
    <property type="entry name" value="MATE_SpoVB_like"/>
    <property type="match status" value="1"/>
</dbReference>
<dbReference type="GO" id="GO:0005886">
    <property type="term" value="C:plasma membrane"/>
    <property type="evidence" value="ECO:0007669"/>
    <property type="project" value="UniProtKB-SubCell"/>
</dbReference>
<evidence type="ECO:0000256" key="3">
    <source>
        <dbReference type="ARBA" id="ARBA00022692"/>
    </source>
</evidence>
<feature type="transmembrane region" description="Helical" evidence="6">
    <location>
        <begin position="97"/>
        <end position="116"/>
    </location>
</feature>
<dbReference type="Proteomes" id="UP000297975">
    <property type="component" value="Unassembled WGS sequence"/>
</dbReference>
<dbReference type="EMBL" id="SOPW01000009">
    <property type="protein sequence ID" value="TFB21033.1"/>
    <property type="molecule type" value="Genomic_DNA"/>
</dbReference>
<feature type="transmembrane region" description="Helical" evidence="6">
    <location>
        <begin position="441"/>
        <end position="458"/>
    </location>
</feature>
<proteinExistence type="predicted"/>
<dbReference type="PANTHER" id="PTHR30250">
    <property type="entry name" value="PST FAMILY PREDICTED COLANIC ACID TRANSPORTER"/>
    <property type="match status" value="1"/>
</dbReference>
<keyword evidence="5 6" id="KW-0472">Membrane</keyword>
<evidence type="ECO:0000313" key="8">
    <source>
        <dbReference type="Proteomes" id="UP000297975"/>
    </source>
</evidence>
<organism evidence="7 8">
    <name type="scientific">Filobacillus milosensis</name>
    <dbReference type="NCBI Taxonomy" id="94137"/>
    <lineage>
        <taxon>Bacteria</taxon>
        <taxon>Bacillati</taxon>
        <taxon>Bacillota</taxon>
        <taxon>Bacilli</taxon>
        <taxon>Bacillales</taxon>
        <taxon>Bacillaceae</taxon>
        <taxon>Filobacillus</taxon>
    </lineage>
</organism>
<name>A0A4Y8IJT2_9BACI</name>
<feature type="transmembrane region" description="Helical" evidence="6">
    <location>
        <begin position="160"/>
        <end position="184"/>
    </location>
</feature>
<dbReference type="InterPro" id="IPR050833">
    <property type="entry name" value="Poly_Biosynth_Transport"/>
</dbReference>
<evidence type="ECO:0000256" key="1">
    <source>
        <dbReference type="ARBA" id="ARBA00004651"/>
    </source>
</evidence>
<evidence type="ECO:0000313" key="7">
    <source>
        <dbReference type="EMBL" id="TFB21033.1"/>
    </source>
</evidence>
<feature type="transmembrane region" description="Helical" evidence="6">
    <location>
        <begin position="388"/>
        <end position="407"/>
    </location>
</feature>
<dbReference type="InterPro" id="IPR024923">
    <property type="entry name" value="PG_synth_SpoVB"/>
</dbReference>
<dbReference type="OrthoDB" id="9775950at2"/>
<dbReference type="InterPro" id="IPR002797">
    <property type="entry name" value="Polysacc_synth"/>
</dbReference>
<evidence type="ECO:0000256" key="2">
    <source>
        <dbReference type="ARBA" id="ARBA00022475"/>
    </source>
</evidence>
<feature type="transmembrane region" description="Helical" evidence="6">
    <location>
        <begin position="413"/>
        <end position="429"/>
    </location>
</feature>